<name>A0ABW0EW83_9HYPH</name>
<dbReference type="Proteomes" id="UP001595976">
    <property type="component" value="Unassembled WGS sequence"/>
</dbReference>
<comment type="caution">
    <text evidence="2">The sequence shown here is derived from an EMBL/GenBank/DDBJ whole genome shotgun (WGS) entry which is preliminary data.</text>
</comment>
<evidence type="ECO:0000256" key="1">
    <source>
        <dbReference type="SAM" id="MobiDB-lite"/>
    </source>
</evidence>
<reference evidence="3" key="1">
    <citation type="journal article" date="2019" name="Int. J. Syst. Evol. Microbiol.">
        <title>The Global Catalogue of Microorganisms (GCM) 10K type strain sequencing project: providing services to taxonomists for standard genome sequencing and annotation.</title>
        <authorList>
            <consortium name="The Broad Institute Genomics Platform"/>
            <consortium name="The Broad Institute Genome Sequencing Center for Infectious Disease"/>
            <person name="Wu L."/>
            <person name="Ma J."/>
        </authorList>
    </citation>
    <scope>NUCLEOTIDE SEQUENCE [LARGE SCALE GENOMIC DNA]</scope>
    <source>
        <strain evidence="3">CGMCC 1.15643</strain>
    </source>
</reference>
<evidence type="ECO:0000313" key="3">
    <source>
        <dbReference type="Proteomes" id="UP001595976"/>
    </source>
</evidence>
<dbReference type="RefSeq" id="WP_260349396.1">
    <property type="nucleotide sequence ID" value="NZ_JAOAOS010000015.1"/>
</dbReference>
<feature type="region of interest" description="Disordered" evidence="1">
    <location>
        <begin position="1"/>
        <end position="31"/>
    </location>
</feature>
<sequence length="112" mass="12245">MGKTKKAAAPTNAATDQDSSAAAEKSKAEAAQRKKAKAFMQGFVDDVPHEAQAQGGLYSFCVRDRWYRTKPGLLDGWYRLGEWAIRIQGGEPVTAAHSDNGLFPKNIKFDLS</sequence>
<dbReference type="EMBL" id="JBHSLI010000001">
    <property type="protein sequence ID" value="MFC5291459.1"/>
    <property type="molecule type" value="Genomic_DNA"/>
</dbReference>
<proteinExistence type="predicted"/>
<organism evidence="2 3">
    <name type="scientific">Bosea minatitlanensis</name>
    <dbReference type="NCBI Taxonomy" id="128782"/>
    <lineage>
        <taxon>Bacteria</taxon>
        <taxon>Pseudomonadati</taxon>
        <taxon>Pseudomonadota</taxon>
        <taxon>Alphaproteobacteria</taxon>
        <taxon>Hyphomicrobiales</taxon>
        <taxon>Boseaceae</taxon>
        <taxon>Bosea</taxon>
    </lineage>
</organism>
<evidence type="ECO:0000313" key="2">
    <source>
        <dbReference type="EMBL" id="MFC5291459.1"/>
    </source>
</evidence>
<protein>
    <submittedName>
        <fullName evidence="2">Uncharacterized protein</fullName>
    </submittedName>
</protein>
<gene>
    <name evidence="2" type="ORF">ACFPK2_00465</name>
</gene>
<keyword evidence="3" id="KW-1185">Reference proteome</keyword>
<accession>A0ABW0EW83</accession>
<feature type="compositionally biased region" description="Low complexity" evidence="1">
    <location>
        <begin position="7"/>
        <end position="23"/>
    </location>
</feature>